<sequence>MDVGKIVHMNGGDGKTSYANNSFFQGKGISLTKHIREEAITSLYSSTLPRSLAIADLGCSCGQNTLSVVSEIIMVVEKLCQQLKYASPEYKIFFNDLSGNDFNNIFKSLDSFKHKLLDEIKTEMSPCYFFGVPGSFYDRVFPDRSLHFVHCSYSLHWLSKVPEGIDNNKGNIYISDTSPSNVVKAYYEQFQRDLSIFLKCRAKELVEGGRIVLTMVGRRNEDPCDVEYCCDDWDFLATALNDMVLQGIIREDQVNTFNIPHYYPSPNEVELEVVNEGSFVINHIELFETESNTSNDESDYDNEYDVAGCIRAVVEPLLVSHFGEAIIEEVFSRYKELLIDQISKERMNSVNVTISLTRKS</sequence>
<dbReference type="STRING" id="3880.G7L6V4"/>
<dbReference type="PaxDb" id="3880-AET01758"/>
<dbReference type="GO" id="GO:0008757">
    <property type="term" value="F:S-adenosylmethionine-dependent methyltransferase activity"/>
    <property type="evidence" value="ECO:0000318"/>
    <property type="project" value="GO_Central"/>
</dbReference>
<dbReference type="HOGENOM" id="CLU_019628_2_0_1"/>
<keyword evidence="1 5" id="KW-0489">Methyltransferase</keyword>
<dbReference type="InterPro" id="IPR005299">
    <property type="entry name" value="MeTrfase_7"/>
</dbReference>
<reference evidence="5 8" key="1">
    <citation type="journal article" date="2011" name="Nature">
        <title>The Medicago genome provides insight into the evolution of rhizobial symbioses.</title>
        <authorList>
            <person name="Young N.D."/>
            <person name="Debelle F."/>
            <person name="Oldroyd G.E."/>
            <person name="Geurts R."/>
            <person name="Cannon S.B."/>
            <person name="Udvardi M.K."/>
            <person name="Benedito V.A."/>
            <person name="Mayer K.F."/>
            <person name="Gouzy J."/>
            <person name="Schoof H."/>
            <person name="Van de Peer Y."/>
            <person name="Proost S."/>
            <person name="Cook D.R."/>
            <person name="Meyers B.C."/>
            <person name="Spannagl M."/>
            <person name="Cheung F."/>
            <person name="De Mita S."/>
            <person name="Krishnakumar V."/>
            <person name="Gundlach H."/>
            <person name="Zhou S."/>
            <person name="Mudge J."/>
            <person name="Bharti A.K."/>
            <person name="Murray J.D."/>
            <person name="Naoumkina M.A."/>
            <person name="Rosen B."/>
            <person name="Silverstein K.A."/>
            <person name="Tang H."/>
            <person name="Rombauts S."/>
            <person name="Zhao P.X."/>
            <person name="Zhou P."/>
            <person name="Barbe V."/>
            <person name="Bardou P."/>
            <person name="Bechner M."/>
            <person name="Bellec A."/>
            <person name="Berger A."/>
            <person name="Berges H."/>
            <person name="Bidwell S."/>
            <person name="Bisseling T."/>
            <person name="Choisne N."/>
            <person name="Couloux A."/>
            <person name="Denny R."/>
            <person name="Deshpande S."/>
            <person name="Dai X."/>
            <person name="Doyle J.J."/>
            <person name="Dudez A.M."/>
            <person name="Farmer A.D."/>
            <person name="Fouteau S."/>
            <person name="Franken C."/>
            <person name="Gibelin C."/>
            <person name="Gish J."/>
            <person name="Goldstein S."/>
            <person name="Gonzalez A.J."/>
            <person name="Green P.J."/>
            <person name="Hallab A."/>
            <person name="Hartog M."/>
            <person name="Hua A."/>
            <person name="Humphray S.J."/>
            <person name="Jeong D.H."/>
            <person name="Jing Y."/>
            <person name="Jocker A."/>
            <person name="Kenton S.M."/>
            <person name="Kim D.J."/>
            <person name="Klee K."/>
            <person name="Lai H."/>
            <person name="Lang C."/>
            <person name="Lin S."/>
            <person name="Macmil S.L."/>
            <person name="Magdelenat G."/>
            <person name="Matthews L."/>
            <person name="McCorrison J."/>
            <person name="Monaghan E.L."/>
            <person name="Mun J.H."/>
            <person name="Najar F.Z."/>
            <person name="Nicholson C."/>
            <person name="Noirot C."/>
            <person name="O'Bleness M."/>
            <person name="Paule C.R."/>
            <person name="Poulain J."/>
            <person name="Prion F."/>
            <person name="Qin B."/>
            <person name="Qu C."/>
            <person name="Retzel E.F."/>
            <person name="Riddle C."/>
            <person name="Sallet E."/>
            <person name="Samain S."/>
            <person name="Samson N."/>
            <person name="Sanders I."/>
            <person name="Saurat O."/>
            <person name="Scarpelli C."/>
            <person name="Schiex T."/>
            <person name="Segurens B."/>
            <person name="Severin A.J."/>
            <person name="Sherrier D.J."/>
            <person name="Shi R."/>
            <person name="Sims S."/>
            <person name="Singer S.R."/>
            <person name="Sinharoy S."/>
            <person name="Sterck L."/>
            <person name="Viollet A."/>
            <person name="Wang B.B."/>
            <person name="Wang K."/>
            <person name="Wang M."/>
            <person name="Wang X."/>
            <person name="Warfsmann J."/>
            <person name="Weissenbach J."/>
            <person name="White D.D."/>
            <person name="White J.D."/>
            <person name="Wiley G.B."/>
            <person name="Wincker P."/>
            <person name="Xing Y."/>
            <person name="Yang L."/>
            <person name="Yao Z."/>
            <person name="Ying F."/>
            <person name="Zhai J."/>
            <person name="Zhou L."/>
            <person name="Zuber A."/>
            <person name="Denarie J."/>
            <person name="Dixon R.A."/>
            <person name="May G.D."/>
            <person name="Schwartz D.C."/>
            <person name="Rogers J."/>
            <person name="Quetier F."/>
            <person name="Town C.D."/>
            <person name="Roe B.A."/>
        </authorList>
    </citation>
    <scope>NUCLEOTIDE SEQUENCE [LARGE SCALE GENOMIC DNA]</scope>
    <source>
        <strain evidence="5">A17</strain>
        <strain evidence="7 8">cv. Jemalong A17</strain>
    </source>
</reference>
<dbReference type="GO" id="GO:0032259">
    <property type="term" value="P:methylation"/>
    <property type="evidence" value="ECO:0000318"/>
    <property type="project" value="GO_Central"/>
</dbReference>
<dbReference type="Pfam" id="PF03492">
    <property type="entry name" value="Methyltransf_7"/>
    <property type="match status" value="1"/>
</dbReference>
<evidence type="ECO:0000313" key="5">
    <source>
        <dbReference type="EMBL" id="AET01758.1"/>
    </source>
</evidence>
<reference evidence="7" key="3">
    <citation type="submission" date="2015-04" db="UniProtKB">
        <authorList>
            <consortium name="EnsemblPlants"/>
        </authorList>
    </citation>
    <scope>IDENTIFICATION</scope>
    <source>
        <strain evidence="7">cv. Jemalong A17</strain>
    </source>
</reference>
<proteinExistence type="predicted"/>
<dbReference type="eggNOG" id="ENOG502QQVK">
    <property type="taxonomic scope" value="Eukaryota"/>
</dbReference>
<name>G7L6V4_MEDTR</name>
<dbReference type="OrthoDB" id="1872732at2759"/>
<keyword evidence="4" id="KW-0460">Magnesium</keyword>
<evidence type="ECO:0000256" key="4">
    <source>
        <dbReference type="ARBA" id="ARBA00022842"/>
    </source>
</evidence>
<keyword evidence="2 6" id="KW-0808">Transferase</keyword>
<evidence type="ECO:0000313" key="9">
    <source>
        <dbReference type="Proteomes" id="UP000265566"/>
    </source>
</evidence>
<dbReference type="OMA" id="KSAEMMM"/>
<reference evidence="9" key="4">
    <citation type="journal article" date="2018" name="Nat. Plants">
        <title>Whole-genome landscape of Medicago truncatula symbiotic genes.</title>
        <authorList>
            <person name="Pecrix Y."/>
            <person name="Staton S.E."/>
            <person name="Sallet E."/>
            <person name="Lelandais-Briere C."/>
            <person name="Moreau S."/>
            <person name="Carrere S."/>
            <person name="Blein T."/>
            <person name="Jardinaud M.F."/>
            <person name="Latrasse D."/>
            <person name="Zouine M."/>
            <person name="Zahm M."/>
            <person name="Kreplak J."/>
            <person name="Mayjonade B."/>
            <person name="Satge C."/>
            <person name="Perez M."/>
            <person name="Cauet S."/>
            <person name="Marande W."/>
            <person name="Chantry-Darmon C."/>
            <person name="Lopez-Roques C."/>
            <person name="Bouchez O."/>
            <person name="Berard A."/>
            <person name="Debelle F."/>
            <person name="Munos S."/>
            <person name="Bendahmane A."/>
            <person name="Berges H."/>
            <person name="Niebel A."/>
            <person name="Buitink J."/>
            <person name="Frugier F."/>
            <person name="Benhamed M."/>
            <person name="Crespi M."/>
            <person name="Gouzy J."/>
            <person name="Gamas P."/>
        </authorList>
    </citation>
    <scope>NUCLEOTIDE SEQUENCE [LARGE SCALE GENOMIC DNA]</scope>
    <source>
        <strain evidence="9">cv. Jemalong A17</strain>
    </source>
</reference>
<dbReference type="EMBL" id="CM001224">
    <property type="protein sequence ID" value="AET01758.1"/>
    <property type="molecule type" value="Genomic_DNA"/>
</dbReference>
<dbReference type="GO" id="GO:0046872">
    <property type="term" value="F:metal ion binding"/>
    <property type="evidence" value="ECO:0007669"/>
    <property type="project" value="UniProtKB-KW"/>
</dbReference>
<reference evidence="5 8" key="2">
    <citation type="journal article" date="2014" name="BMC Genomics">
        <title>An improved genome release (version Mt4.0) for the model legume Medicago truncatula.</title>
        <authorList>
            <person name="Tang H."/>
            <person name="Krishnakumar V."/>
            <person name="Bidwell S."/>
            <person name="Rosen B."/>
            <person name="Chan A."/>
            <person name="Zhou S."/>
            <person name="Gentzbittel L."/>
            <person name="Childs K.L."/>
            <person name="Yandell M."/>
            <person name="Gundlach H."/>
            <person name="Mayer K.F."/>
            <person name="Schwartz D.C."/>
            <person name="Town C.D."/>
        </authorList>
    </citation>
    <scope>GENOME REANNOTATION</scope>
    <source>
        <strain evidence="5">A17</strain>
        <strain evidence="7 8">cv. Jemalong A17</strain>
    </source>
</reference>
<keyword evidence="8" id="KW-1185">Reference proteome</keyword>
<dbReference type="InterPro" id="IPR029063">
    <property type="entry name" value="SAM-dependent_MTases_sf"/>
</dbReference>
<organism evidence="5 8">
    <name type="scientific">Medicago truncatula</name>
    <name type="common">Barrel medic</name>
    <name type="synonym">Medicago tribuloides</name>
    <dbReference type="NCBI Taxonomy" id="3880"/>
    <lineage>
        <taxon>Eukaryota</taxon>
        <taxon>Viridiplantae</taxon>
        <taxon>Streptophyta</taxon>
        <taxon>Embryophyta</taxon>
        <taxon>Tracheophyta</taxon>
        <taxon>Spermatophyta</taxon>
        <taxon>Magnoliopsida</taxon>
        <taxon>eudicotyledons</taxon>
        <taxon>Gunneridae</taxon>
        <taxon>Pentapetalae</taxon>
        <taxon>rosids</taxon>
        <taxon>fabids</taxon>
        <taxon>Fabales</taxon>
        <taxon>Fabaceae</taxon>
        <taxon>Papilionoideae</taxon>
        <taxon>50 kb inversion clade</taxon>
        <taxon>NPAAA clade</taxon>
        <taxon>Hologalegina</taxon>
        <taxon>IRL clade</taxon>
        <taxon>Trifolieae</taxon>
        <taxon>Medicago</taxon>
    </lineage>
</organism>
<evidence type="ECO:0000313" key="8">
    <source>
        <dbReference type="Proteomes" id="UP000002051"/>
    </source>
</evidence>
<dbReference type="EC" id="2.1.1.274" evidence="6"/>
<dbReference type="EnsemblPlants" id="AET01758">
    <property type="protein sequence ID" value="AET01758"/>
    <property type="gene ID" value="MTR_8g020690"/>
</dbReference>
<dbReference type="Gramene" id="rna45477">
    <property type="protein sequence ID" value="RHN39453.1"/>
    <property type="gene ID" value="gene45477"/>
</dbReference>
<reference evidence="6" key="5">
    <citation type="journal article" date="2018" name="Nat. Plants">
        <title>Whole-genome landscape of Medicago truncatula symbiotic genes.</title>
        <authorList>
            <person name="Pecrix Y."/>
            <person name="Gamas P."/>
            <person name="Carrere S."/>
        </authorList>
    </citation>
    <scope>NUCLEOTIDE SEQUENCE</scope>
    <source>
        <tissue evidence="6">Leaves</tissue>
    </source>
</reference>
<dbReference type="Gene3D" id="3.40.50.150">
    <property type="entry name" value="Vaccinia Virus protein VP39"/>
    <property type="match status" value="1"/>
</dbReference>
<evidence type="ECO:0000313" key="6">
    <source>
        <dbReference type="EMBL" id="RHN39453.1"/>
    </source>
</evidence>
<dbReference type="Proteomes" id="UP000002051">
    <property type="component" value="Chromosome 8"/>
</dbReference>
<dbReference type="SUPFAM" id="SSF53335">
    <property type="entry name" value="S-adenosyl-L-methionine-dependent methyltransferases"/>
    <property type="match status" value="1"/>
</dbReference>
<evidence type="ECO:0000256" key="3">
    <source>
        <dbReference type="ARBA" id="ARBA00022723"/>
    </source>
</evidence>
<dbReference type="AlphaFoldDB" id="G7L6V4"/>
<accession>G7L6V4</accession>
<dbReference type="Gene3D" id="1.10.1200.270">
    <property type="entry name" value="Methyltransferase, alpha-helical capping domain"/>
    <property type="match status" value="1"/>
</dbReference>
<protein>
    <submittedName>
        <fullName evidence="6">Putative salicylate carboxymethyltransferase</fullName>
        <ecNumber evidence="6">2.1.1.274</ecNumber>
    </submittedName>
    <submittedName>
        <fullName evidence="5">Salicylic acid carboxyl methyltransferase</fullName>
    </submittedName>
</protein>
<evidence type="ECO:0000256" key="1">
    <source>
        <dbReference type="ARBA" id="ARBA00022603"/>
    </source>
</evidence>
<keyword evidence="3" id="KW-0479">Metal-binding</keyword>
<dbReference type="Proteomes" id="UP000265566">
    <property type="component" value="Chromosome 8"/>
</dbReference>
<dbReference type="KEGG" id="mtr:11422017"/>
<dbReference type="InterPro" id="IPR042086">
    <property type="entry name" value="MeTrfase_capping"/>
</dbReference>
<dbReference type="EMBL" id="PSQE01000008">
    <property type="protein sequence ID" value="RHN39453.1"/>
    <property type="molecule type" value="Genomic_DNA"/>
</dbReference>
<dbReference type="PANTHER" id="PTHR31009">
    <property type="entry name" value="S-ADENOSYL-L-METHIONINE:CARBOXYL METHYLTRANSFERASE FAMILY PROTEIN"/>
    <property type="match status" value="1"/>
</dbReference>
<gene>
    <name evidence="7" type="primary">11422017</name>
    <name evidence="5" type="ordered locus">MTR_8g020690</name>
    <name evidence="6" type="ORF">MtrunA17_Chr8g0343971</name>
</gene>
<evidence type="ECO:0000256" key="2">
    <source>
        <dbReference type="ARBA" id="ARBA00022679"/>
    </source>
</evidence>
<evidence type="ECO:0000313" key="7">
    <source>
        <dbReference type="EnsemblPlants" id="AET01758"/>
    </source>
</evidence>